<evidence type="ECO:0000256" key="1">
    <source>
        <dbReference type="ARBA" id="ARBA00007320"/>
    </source>
</evidence>
<comment type="similarity">
    <text evidence="1">Belongs to the universal ribosomal protein uL15 family.</text>
</comment>
<evidence type="ECO:0000313" key="9">
    <source>
        <dbReference type="Proteomes" id="UP000092461"/>
    </source>
</evidence>
<keyword evidence="9" id="KW-1185">Reference proteome</keyword>
<evidence type="ECO:0000256" key="5">
    <source>
        <dbReference type="ARBA" id="ARBA00035423"/>
    </source>
</evidence>
<name>A0A1B0CEF4_LUTLO</name>
<evidence type="ECO:0000256" key="4">
    <source>
        <dbReference type="ARBA" id="ARBA00035299"/>
    </source>
</evidence>
<feature type="compositionally biased region" description="Basic residues" evidence="6">
    <location>
        <begin position="27"/>
        <end position="36"/>
    </location>
</feature>
<dbReference type="Proteomes" id="UP000092461">
    <property type="component" value="Unassembled WGS sequence"/>
</dbReference>
<dbReference type="InterPro" id="IPR036227">
    <property type="entry name" value="Ribosomal_uL15/eL18_sf"/>
</dbReference>
<dbReference type="GO" id="GO:0006412">
    <property type="term" value="P:translation"/>
    <property type="evidence" value="ECO:0007669"/>
    <property type="project" value="InterPro"/>
</dbReference>
<evidence type="ECO:0000313" key="8">
    <source>
        <dbReference type="EnsemblMetazoa" id="LLOJ002724-PA"/>
    </source>
</evidence>
<dbReference type="Gene3D" id="3.100.10.10">
    <property type="match status" value="1"/>
</dbReference>
<keyword evidence="3" id="KW-0687">Ribonucleoprotein</keyword>
<dbReference type="EMBL" id="AJWK01008837">
    <property type="status" value="NOT_ANNOTATED_CDS"/>
    <property type="molecule type" value="Genomic_DNA"/>
</dbReference>
<proteinExistence type="inferred from homology"/>
<dbReference type="GO" id="GO:0005762">
    <property type="term" value="C:mitochondrial large ribosomal subunit"/>
    <property type="evidence" value="ECO:0007669"/>
    <property type="project" value="TreeGrafter"/>
</dbReference>
<dbReference type="AlphaFoldDB" id="A0A1B0CEF4"/>
<feature type="domain" description="Large ribosomal subunit protein uL15/eL18" evidence="7">
    <location>
        <begin position="89"/>
        <end position="169"/>
    </location>
</feature>
<dbReference type="InterPro" id="IPR005749">
    <property type="entry name" value="Ribosomal_uL15_bac-type"/>
</dbReference>
<dbReference type="SUPFAM" id="SSF52080">
    <property type="entry name" value="Ribosomal proteins L15p and L18e"/>
    <property type="match status" value="1"/>
</dbReference>
<dbReference type="VEuPathDB" id="VectorBase:LLONM1_011289"/>
<keyword evidence="2" id="KW-0689">Ribosomal protein</keyword>
<evidence type="ECO:0000259" key="7">
    <source>
        <dbReference type="Pfam" id="PF00828"/>
    </source>
</evidence>
<feature type="region of interest" description="Disordered" evidence="6">
    <location>
        <begin position="18"/>
        <end position="53"/>
    </location>
</feature>
<dbReference type="PANTHER" id="PTHR12934:SF11">
    <property type="entry name" value="LARGE RIBOSOMAL SUBUNIT PROTEIN UL15M"/>
    <property type="match status" value="1"/>
</dbReference>
<dbReference type="InterPro" id="IPR021131">
    <property type="entry name" value="Ribosomal_uL15/eL18"/>
</dbReference>
<sequence>MNADKALKMLRALPRVVLGNIRDNPNSKKKQKRGRAQHGGDKHGAGNKGSGQRQNYMRLGYETGNQPFYTRFTYEPYYRGHHLRRQYPPVSLLMIQKLIDTNRIDPSQPIDLATLCTTGLFDIRPDSRHFGVQLTDEGADIFKAKVNIEVQHASELVIASIEKNGGVITTAYYDPFSLWALVNPTRWFQKGAPIPERAIPPQDAAKYYLDAKNRGYIADPEQISLERLALAQKYGYELPRIEEDPDAEMLLMRKDPKQVFYGLHPGWVISLKDRAIIKESV</sequence>
<evidence type="ECO:0000256" key="3">
    <source>
        <dbReference type="ARBA" id="ARBA00023274"/>
    </source>
</evidence>
<accession>A0A1B0CEF4</accession>
<dbReference type="PANTHER" id="PTHR12934">
    <property type="entry name" value="50S RIBOSOMAL PROTEIN L15"/>
    <property type="match status" value="1"/>
</dbReference>
<dbReference type="EnsemblMetazoa" id="LLOJ002724-RA">
    <property type="protein sequence ID" value="LLOJ002724-PA"/>
    <property type="gene ID" value="LLOJ002724"/>
</dbReference>
<evidence type="ECO:0000256" key="6">
    <source>
        <dbReference type="SAM" id="MobiDB-lite"/>
    </source>
</evidence>
<dbReference type="GO" id="GO:0003735">
    <property type="term" value="F:structural constituent of ribosome"/>
    <property type="evidence" value="ECO:0007669"/>
    <property type="project" value="InterPro"/>
</dbReference>
<dbReference type="Pfam" id="PF00828">
    <property type="entry name" value="Ribosomal_L27A"/>
    <property type="match status" value="1"/>
</dbReference>
<reference evidence="8" key="1">
    <citation type="submission" date="2020-05" db="UniProtKB">
        <authorList>
            <consortium name="EnsemblMetazoa"/>
        </authorList>
    </citation>
    <scope>IDENTIFICATION</scope>
    <source>
        <strain evidence="8">Jacobina</strain>
    </source>
</reference>
<organism evidence="8 9">
    <name type="scientific">Lutzomyia longipalpis</name>
    <name type="common">Sand fly</name>
    <dbReference type="NCBI Taxonomy" id="7200"/>
    <lineage>
        <taxon>Eukaryota</taxon>
        <taxon>Metazoa</taxon>
        <taxon>Ecdysozoa</taxon>
        <taxon>Arthropoda</taxon>
        <taxon>Hexapoda</taxon>
        <taxon>Insecta</taxon>
        <taxon>Pterygota</taxon>
        <taxon>Neoptera</taxon>
        <taxon>Endopterygota</taxon>
        <taxon>Diptera</taxon>
        <taxon>Nematocera</taxon>
        <taxon>Psychodoidea</taxon>
        <taxon>Psychodidae</taxon>
        <taxon>Lutzomyia</taxon>
        <taxon>Lutzomyia</taxon>
    </lineage>
</organism>
<dbReference type="VEuPathDB" id="VectorBase:LLOJ002724"/>
<protein>
    <recommendedName>
        <fullName evidence="4">Large ribosomal subunit protein uL15m</fullName>
    </recommendedName>
    <alternativeName>
        <fullName evidence="5">39S ribosomal protein L15, mitochondrial</fullName>
    </alternativeName>
</protein>
<evidence type="ECO:0000256" key="2">
    <source>
        <dbReference type="ARBA" id="ARBA00022980"/>
    </source>
</evidence>